<sequence length="174" mass="19888">MTVCSTIQNYRSVLPPNAIRLFVFPFPSRLLPFLSNPFSNPDGLMLPSSKPQNHSVNLHVPTHPDSLHQDFHLIITSLALGSHRRPRKLALYIWPFLYLSFPRQERSLCLSHGAACVLLCSAVWPMYTWRAESGQRRTPALRSQQSAALFCEVQRCPPRRRSAALRPRKNLVTF</sequence>
<reference evidence="1 2" key="1">
    <citation type="submission" date="2023-09" db="EMBL/GenBank/DDBJ databases">
        <authorList>
            <person name="Wang M."/>
        </authorList>
    </citation>
    <scope>NUCLEOTIDE SEQUENCE [LARGE SCALE GENOMIC DNA]</scope>
    <source>
        <strain evidence="1">GT-2023</strain>
        <tissue evidence="1">Liver</tissue>
    </source>
</reference>
<evidence type="ECO:0000313" key="1">
    <source>
        <dbReference type="EMBL" id="KAL1270110.1"/>
    </source>
</evidence>
<name>A0ABR3MZP0_9TELE</name>
<protein>
    <submittedName>
        <fullName evidence="1">Uncharacterized protein</fullName>
    </submittedName>
</protein>
<dbReference type="EMBL" id="JAYMGO010000008">
    <property type="protein sequence ID" value="KAL1270110.1"/>
    <property type="molecule type" value="Genomic_DNA"/>
</dbReference>
<gene>
    <name evidence="1" type="ORF">QQF64_032399</name>
</gene>
<dbReference type="Proteomes" id="UP001558613">
    <property type="component" value="Unassembled WGS sequence"/>
</dbReference>
<keyword evidence="2" id="KW-1185">Reference proteome</keyword>
<proteinExistence type="predicted"/>
<comment type="caution">
    <text evidence="1">The sequence shown here is derived from an EMBL/GenBank/DDBJ whole genome shotgun (WGS) entry which is preliminary data.</text>
</comment>
<accession>A0ABR3MZP0</accession>
<organism evidence="1 2">
    <name type="scientific">Cirrhinus molitorella</name>
    <name type="common">mud carp</name>
    <dbReference type="NCBI Taxonomy" id="172907"/>
    <lineage>
        <taxon>Eukaryota</taxon>
        <taxon>Metazoa</taxon>
        <taxon>Chordata</taxon>
        <taxon>Craniata</taxon>
        <taxon>Vertebrata</taxon>
        <taxon>Euteleostomi</taxon>
        <taxon>Actinopterygii</taxon>
        <taxon>Neopterygii</taxon>
        <taxon>Teleostei</taxon>
        <taxon>Ostariophysi</taxon>
        <taxon>Cypriniformes</taxon>
        <taxon>Cyprinidae</taxon>
        <taxon>Labeoninae</taxon>
        <taxon>Labeonini</taxon>
        <taxon>Cirrhinus</taxon>
    </lineage>
</organism>
<evidence type="ECO:0000313" key="2">
    <source>
        <dbReference type="Proteomes" id="UP001558613"/>
    </source>
</evidence>